<keyword evidence="5" id="KW-1185">Reference proteome</keyword>
<dbReference type="GO" id="GO:0016020">
    <property type="term" value="C:membrane"/>
    <property type="evidence" value="ECO:0007669"/>
    <property type="project" value="UniProtKB-SubCell"/>
</dbReference>
<evidence type="ECO:0000259" key="3">
    <source>
        <dbReference type="Pfam" id="PF05362"/>
    </source>
</evidence>
<dbReference type="RefSeq" id="WP_285273944.1">
    <property type="nucleotide sequence ID" value="NZ_JASNVW010000003.1"/>
</dbReference>
<name>A0ABD4Z9J6_9CREN</name>
<keyword evidence="2" id="KW-0812">Transmembrane</keyword>
<feature type="transmembrane region" description="Helical" evidence="2">
    <location>
        <begin position="647"/>
        <end position="667"/>
    </location>
</feature>
<reference evidence="4 5" key="1">
    <citation type="submission" date="2023-05" db="EMBL/GenBank/DDBJ databases">
        <title>A new hyperthermophilic archaea 'Ignisphaera cupida' sp. nov. and description of the family 'Ignisphaeraceae' fam. nov.</title>
        <authorList>
            <person name="Podosokorskaya O.A."/>
            <person name="Elcheninov A.G."/>
            <person name="Klukina A."/>
            <person name="Merkel A.Y."/>
        </authorList>
    </citation>
    <scope>NUCLEOTIDE SEQUENCE [LARGE SCALE GENOMIC DNA]</scope>
    <source>
        <strain evidence="4 5">4213-co</strain>
    </source>
</reference>
<dbReference type="InterPro" id="IPR014721">
    <property type="entry name" value="Ribsml_uS5_D2-typ_fold_subgr"/>
</dbReference>
<dbReference type="AlphaFoldDB" id="A0ABD4Z9J6"/>
<comment type="caution">
    <text evidence="4">The sequence shown here is derived from an EMBL/GenBank/DDBJ whole genome shotgun (WGS) entry which is preliminary data.</text>
</comment>
<keyword evidence="4" id="KW-0645">Protease</keyword>
<dbReference type="GO" id="GO:0006508">
    <property type="term" value="P:proteolysis"/>
    <property type="evidence" value="ECO:0007669"/>
    <property type="project" value="UniProtKB-KW"/>
</dbReference>
<evidence type="ECO:0000256" key="1">
    <source>
        <dbReference type="ARBA" id="ARBA00004141"/>
    </source>
</evidence>
<comment type="subcellular location">
    <subcellularLocation>
        <location evidence="1">Membrane</location>
        <topology evidence="1">Multi-pass membrane protein</topology>
    </subcellularLocation>
</comment>
<dbReference type="EMBL" id="JASNVW010000003">
    <property type="protein sequence ID" value="MDK6028960.1"/>
    <property type="molecule type" value="Genomic_DNA"/>
</dbReference>
<dbReference type="Gene3D" id="3.30.230.10">
    <property type="match status" value="1"/>
</dbReference>
<dbReference type="InterPro" id="IPR008269">
    <property type="entry name" value="Lon_proteolytic"/>
</dbReference>
<gene>
    <name evidence="4" type="ORF">QPL79_06250</name>
</gene>
<dbReference type="PRINTS" id="PR00830">
    <property type="entry name" value="ENDOLAPTASE"/>
</dbReference>
<proteinExistence type="predicted"/>
<organism evidence="4 5">
    <name type="scientific">Ignisphaera cupida</name>
    <dbReference type="NCBI Taxonomy" id="3050454"/>
    <lineage>
        <taxon>Archaea</taxon>
        <taxon>Thermoproteota</taxon>
        <taxon>Thermoprotei</taxon>
        <taxon>Desulfurococcales</taxon>
        <taxon>Desulfurococcaceae</taxon>
        <taxon>Ignisphaera</taxon>
    </lineage>
</organism>
<keyword evidence="2" id="KW-1133">Transmembrane helix</keyword>
<dbReference type="InterPro" id="IPR020568">
    <property type="entry name" value="Ribosomal_Su5_D2-typ_SF"/>
</dbReference>
<protein>
    <submittedName>
        <fullName evidence="4">S16 family serine protease</fullName>
        <ecNumber evidence="4">3.4.21.-</ecNumber>
    </submittedName>
</protein>
<dbReference type="Proteomes" id="UP001529235">
    <property type="component" value="Unassembled WGS sequence"/>
</dbReference>
<keyword evidence="4" id="KW-0378">Hydrolase</keyword>
<dbReference type="SUPFAM" id="SSF54211">
    <property type="entry name" value="Ribosomal protein S5 domain 2-like"/>
    <property type="match status" value="1"/>
</dbReference>
<dbReference type="EC" id="3.4.21.-" evidence="4"/>
<accession>A0ABD4Z9J6</accession>
<feature type="domain" description="Lon proteolytic" evidence="3">
    <location>
        <begin position="118"/>
        <end position="186"/>
    </location>
</feature>
<evidence type="ECO:0000256" key="2">
    <source>
        <dbReference type="SAM" id="Phobius"/>
    </source>
</evidence>
<keyword evidence="2" id="KW-0472">Membrane</keyword>
<dbReference type="Pfam" id="PF05362">
    <property type="entry name" value="Lon_C"/>
    <property type="match status" value="1"/>
</dbReference>
<dbReference type="GO" id="GO:0008233">
    <property type="term" value="F:peptidase activity"/>
    <property type="evidence" value="ECO:0007669"/>
    <property type="project" value="UniProtKB-KW"/>
</dbReference>
<evidence type="ECO:0000313" key="4">
    <source>
        <dbReference type="EMBL" id="MDK6028960.1"/>
    </source>
</evidence>
<evidence type="ECO:0000313" key="5">
    <source>
        <dbReference type="Proteomes" id="UP001529235"/>
    </source>
</evidence>
<sequence length="669" mass="73340">MDFYRWAKVFSILFLLTLAIGLYTTLSQGYIVDESRHVTIVAVSQLSNGSYIGVAADLYVRVACPGQGHVYVETYPLAEIDLQASTRIAAIVASSIANMSFSSCDFFASVKSDSPIIGGPSASGVTAVAFASALLKLPLNESVVMTGMIMPDGSIGPVGGIYYKLGAAASRGAKIFLVPYGQTTDVIYKVVAQRVGPLIMYRTVAQTVDLVSYGARLGVVVKPVANVYEALNIFTNGLFSYVVGGYEKRIDEIYNSMKPFLANMISSIKTEISKAVNESKSLESKVQNYYVRQLLSSIDNNLKTYMSNGSKFESQNQLYLAASSYFQALIYAYWRLYLLRTVLNKSYLQDFASSLRSQILRDIANVVSMSKTTVDLSKLSAIINTVDRLYEAYIYLNRSLSTSYIDMSTQYLAIASARLYTAMFWKSLVNVNIPTNVFVEPSNIESLATTISALAQNIYSYIIAFSSSVSIPQNIFSEAQTRYSLASYANTSIERMALGISSISYMYLTLLSMFMENITSSLEALNKTIDILLTQLDGNIPVDVPLLLELGTSADINTRIYGLAQLSMLLSMYRMLEIETLAKTTQYITTTTSPKTLTGITITNIVTLIKTVTIVKTETATATYTYTQTVTPTLQTIASKAPQGVNIMVFVLILLAIIAIAIAIKFIKT</sequence>